<accession>A0A0V0RGU9</accession>
<keyword evidence="10 12" id="KW-0472">Membrane</keyword>
<comment type="similarity">
    <text evidence="2">Belongs to the USE1 family.</text>
</comment>
<dbReference type="Pfam" id="PF09753">
    <property type="entry name" value="Use1"/>
    <property type="match status" value="1"/>
</dbReference>
<dbReference type="OrthoDB" id="4506189at2759"/>
<evidence type="ECO:0000256" key="10">
    <source>
        <dbReference type="ARBA" id="ARBA00023136"/>
    </source>
</evidence>
<evidence type="ECO:0000256" key="6">
    <source>
        <dbReference type="ARBA" id="ARBA00022824"/>
    </source>
</evidence>
<dbReference type="PANTHER" id="PTHR13050">
    <property type="entry name" value="USE1-LIKE PROTEIN"/>
    <property type="match status" value="1"/>
</dbReference>
<evidence type="ECO:0000256" key="7">
    <source>
        <dbReference type="ARBA" id="ARBA00022892"/>
    </source>
</evidence>
<comment type="subcellular location">
    <subcellularLocation>
        <location evidence="1">Endoplasmic reticulum membrane</location>
        <topology evidence="1">Single-pass type IV membrane protein</topology>
    </subcellularLocation>
</comment>
<keyword evidence="7" id="KW-0931">ER-Golgi transport</keyword>
<dbReference type="GO" id="GO:0031201">
    <property type="term" value="C:SNARE complex"/>
    <property type="evidence" value="ECO:0007669"/>
    <property type="project" value="TreeGrafter"/>
</dbReference>
<evidence type="ECO:0000256" key="4">
    <source>
        <dbReference type="ARBA" id="ARBA00022448"/>
    </source>
</evidence>
<evidence type="ECO:0000313" key="13">
    <source>
        <dbReference type="EMBL" id="KRX13731.1"/>
    </source>
</evidence>
<dbReference type="PANTHER" id="PTHR13050:SF7">
    <property type="entry name" value="VESICLE TRANSPORT PROTEIN USE1"/>
    <property type="match status" value="1"/>
</dbReference>
<keyword evidence="9 12" id="KW-1133">Transmembrane helix</keyword>
<keyword evidence="8" id="KW-0653">Protein transport</keyword>
<dbReference type="GO" id="GO:0005484">
    <property type="term" value="F:SNAP receptor activity"/>
    <property type="evidence" value="ECO:0007669"/>
    <property type="project" value="TreeGrafter"/>
</dbReference>
<keyword evidence="5 12" id="KW-0812">Transmembrane</keyword>
<feature type="transmembrane region" description="Helical" evidence="12">
    <location>
        <begin position="222"/>
        <end position="245"/>
    </location>
</feature>
<name>A0A0V0RGU9_9BILA</name>
<dbReference type="GO" id="GO:0005789">
    <property type="term" value="C:endoplasmic reticulum membrane"/>
    <property type="evidence" value="ECO:0007669"/>
    <property type="project" value="UniProtKB-SubCell"/>
</dbReference>
<evidence type="ECO:0000256" key="2">
    <source>
        <dbReference type="ARBA" id="ARBA00007891"/>
    </source>
</evidence>
<evidence type="ECO:0000256" key="3">
    <source>
        <dbReference type="ARBA" id="ARBA00015843"/>
    </source>
</evidence>
<sequence length="248" mass="29361">MSHLSRPELRLRNFLVRCKEMAANIKNVDFCHFKAYVKFAEKLFFDFYVEYGKVVDKSVVMAYERDVQFLLQLMKIGEVNELDKQKLITQGLSDRDDFPSKTIKRTVPLEDKRVTLKELKVLSVENQARKLRSQLLNVKRDDEYCENEGFDRMLEDELQDKIIQQLSKLSKNLKENVISYGDIVRKDNMTIKEASTLTDKNSSNLTDKGKELRQHSSKYCDWWFAVSVVMMIFIFFAMVLFMRIFHKH</sequence>
<evidence type="ECO:0000256" key="12">
    <source>
        <dbReference type="SAM" id="Phobius"/>
    </source>
</evidence>
<evidence type="ECO:0000256" key="5">
    <source>
        <dbReference type="ARBA" id="ARBA00022692"/>
    </source>
</evidence>
<evidence type="ECO:0000256" key="11">
    <source>
        <dbReference type="ARBA" id="ARBA00032711"/>
    </source>
</evidence>
<keyword evidence="4" id="KW-0813">Transport</keyword>
<dbReference type="GO" id="GO:0006890">
    <property type="term" value="P:retrograde vesicle-mediated transport, Golgi to endoplasmic reticulum"/>
    <property type="evidence" value="ECO:0007669"/>
    <property type="project" value="TreeGrafter"/>
</dbReference>
<organism evidence="13 14">
    <name type="scientific">Trichinella nelsoni</name>
    <dbReference type="NCBI Taxonomy" id="6336"/>
    <lineage>
        <taxon>Eukaryota</taxon>
        <taxon>Metazoa</taxon>
        <taxon>Ecdysozoa</taxon>
        <taxon>Nematoda</taxon>
        <taxon>Enoplea</taxon>
        <taxon>Dorylaimia</taxon>
        <taxon>Trichinellida</taxon>
        <taxon>Trichinellidae</taxon>
        <taxon>Trichinella</taxon>
    </lineage>
</organism>
<dbReference type="Proteomes" id="UP000054630">
    <property type="component" value="Unassembled WGS sequence"/>
</dbReference>
<dbReference type="GO" id="GO:0015031">
    <property type="term" value="P:protein transport"/>
    <property type="evidence" value="ECO:0007669"/>
    <property type="project" value="UniProtKB-KW"/>
</dbReference>
<reference evidence="13 14" key="1">
    <citation type="submission" date="2015-01" db="EMBL/GenBank/DDBJ databases">
        <title>Evolution of Trichinella species and genotypes.</title>
        <authorList>
            <person name="Korhonen P.K."/>
            <person name="Edoardo P."/>
            <person name="Giuseppe L.R."/>
            <person name="Gasser R.B."/>
        </authorList>
    </citation>
    <scope>NUCLEOTIDE SEQUENCE [LARGE SCALE GENOMIC DNA]</scope>
    <source>
        <strain evidence="13">ISS37</strain>
    </source>
</reference>
<evidence type="ECO:0000256" key="8">
    <source>
        <dbReference type="ARBA" id="ARBA00022927"/>
    </source>
</evidence>
<keyword evidence="6" id="KW-0256">Endoplasmic reticulum</keyword>
<dbReference type="InterPro" id="IPR019150">
    <property type="entry name" value="Vesicle_transport_protein_Use1"/>
</dbReference>
<dbReference type="EMBL" id="JYDL01000186">
    <property type="protein sequence ID" value="KRX13731.1"/>
    <property type="molecule type" value="Genomic_DNA"/>
</dbReference>
<evidence type="ECO:0000256" key="1">
    <source>
        <dbReference type="ARBA" id="ARBA00004163"/>
    </source>
</evidence>
<dbReference type="AlphaFoldDB" id="A0A0V0RGU9"/>
<comment type="caution">
    <text evidence="13">The sequence shown here is derived from an EMBL/GenBank/DDBJ whole genome shotgun (WGS) entry which is preliminary data.</text>
</comment>
<dbReference type="CDD" id="cd15860">
    <property type="entry name" value="SNARE_USE1"/>
    <property type="match status" value="1"/>
</dbReference>
<proteinExistence type="inferred from homology"/>
<keyword evidence="14" id="KW-1185">Reference proteome</keyword>
<evidence type="ECO:0000313" key="14">
    <source>
        <dbReference type="Proteomes" id="UP000054630"/>
    </source>
</evidence>
<dbReference type="STRING" id="6336.A0A0V0RGU9"/>
<gene>
    <name evidence="13" type="primary">Use1</name>
    <name evidence="13" type="ORF">T07_9670</name>
</gene>
<evidence type="ECO:0000256" key="9">
    <source>
        <dbReference type="ARBA" id="ARBA00022989"/>
    </source>
</evidence>
<protein>
    <recommendedName>
        <fullName evidence="3">Vesicle transport protein USE1</fullName>
    </recommendedName>
    <alternativeName>
        <fullName evidence="11">USE1-like protein</fullName>
    </alternativeName>
</protein>